<name>W9N9U7_FUSOX</name>
<dbReference type="AlphaFoldDB" id="W9N9U7"/>
<dbReference type="Pfam" id="PF12013">
    <property type="entry name" value="OrsD"/>
    <property type="match status" value="1"/>
</dbReference>
<dbReference type="OrthoDB" id="5050681at2759"/>
<protein>
    <submittedName>
        <fullName evidence="2">Uncharacterized protein</fullName>
    </submittedName>
</protein>
<evidence type="ECO:0000256" key="1">
    <source>
        <dbReference type="SAM" id="MobiDB-lite"/>
    </source>
</evidence>
<dbReference type="Proteomes" id="UP000030751">
    <property type="component" value="Unassembled WGS sequence"/>
</dbReference>
<accession>W9N9U7</accession>
<feature type="region of interest" description="Disordered" evidence="1">
    <location>
        <begin position="77"/>
        <end position="100"/>
    </location>
</feature>
<proteinExistence type="predicted"/>
<reference evidence="2" key="1">
    <citation type="submission" date="2011-10" db="EMBL/GenBank/DDBJ databases">
        <title>The Genome Sequence of Fusarium oxysporum HDV247.</title>
        <authorList>
            <consortium name="The Broad Institute Genome Sequencing Platform"/>
            <person name="Ma L.-J."/>
            <person name="Gale L.R."/>
            <person name="Schwartz D.C."/>
            <person name="Zhou S."/>
            <person name="Corby-Kistler H."/>
            <person name="Young S.K."/>
            <person name="Zeng Q."/>
            <person name="Gargeya S."/>
            <person name="Fitzgerald M."/>
            <person name="Haas B."/>
            <person name="Abouelleil A."/>
            <person name="Alvarado L."/>
            <person name="Arachchi H.M."/>
            <person name="Berlin A."/>
            <person name="Brown A."/>
            <person name="Chapman S.B."/>
            <person name="Chen Z."/>
            <person name="Dunbar C."/>
            <person name="Freedman E."/>
            <person name="Gearin G."/>
            <person name="Goldberg J."/>
            <person name="Griggs A."/>
            <person name="Gujja S."/>
            <person name="Heiman D."/>
            <person name="Howarth C."/>
            <person name="Larson L."/>
            <person name="Lui A."/>
            <person name="MacDonald P.J.P."/>
            <person name="Montmayeur A."/>
            <person name="Murphy C."/>
            <person name="Neiman D."/>
            <person name="Pearson M."/>
            <person name="Priest M."/>
            <person name="Roberts A."/>
            <person name="Saif S."/>
            <person name="Shea T."/>
            <person name="Shenoy N."/>
            <person name="Sisk P."/>
            <person name="Stolte C."/>
            <person name="Sykes S."/>
            <person name="Wortman J."/>
            <person name="Nusbaum C."/>
            <person name="Birren B."/>
        </authorList>
    </citation>
    <scope>NUCLEOTIDE SEQUENCE [LARGE SCALE GENOMIC DNA]</scope>
    <source>
        <strain evidence="2">HDV247</strain>
    </source>
</reference>
<dbReference type="CDD" id="cd12148">
    <property type="entry name" value="fungal_TF_MHR"/>
    <property type="match status" value="1"/>
</dbReference>
<gene>
    <name evidence="2" type="ORF">FOVG_18977</name>
</gene>
<sequence>MNGSRPTHQEISLSLDQYSRLEKLHLHFNLPEQAIISTLCGYALAADDDRVGRHLGEKHHISKSARRQLNALVNSLKLPSPDTLPKRPDGPTPHPHLRIQDGKACKHCGLRSTSSDVLSKHIRMIHKTELVATRSGGKHWLRDHINDNLSLQSWTLNDIKRAWVATAPGGAGASRSRSGNKPLRPVPDSVHCFANQLLDEERKRLGLQSTSIELPAGGDIAPSQALLTNWMRRTGWERTFEHADCLILISLSALPTALSRTAKYLGIHHGQKLSSPVADEYRVSSIITALDRLFDQCGETADSPMSAFGDGYAVAFRTVLIRRHSSSCLRLDLNGYTGTSLSVVLHPPHTNPQRALELYDAFFDWKLSCPSRIRFEEAVLPSAILLHIGVEVMFTAILRPFSHMTKEQFGRYNPRELCNAHAGSLMSAVWTFRTFAQIRFEYYLCHPLGTAAYIVLQEAQNTPIQMDILIRACQCLHEMSISLPLAADVLGGSRAAFKRYKLPVPVYMRKYFDKVCHRKDGLIHHAMNALLPSSNEADGNDIRAEMQLQGLLDESDAVGID</sequence>
<dbReference type="InterPro" id="IPR022698">
    <property type="entry name" value="OrsD"/>
</dbReference>
<organism evidence="2">
    <name type="scientific">Fusarium oxysporum f. sp. pisi HDV247</name>
    <dbReference type="NCBI Taxonomy" id="1080344"/>
    <lineage>
        <taxon>Eukaryota</taxon>
        <taxon>Fungi</taxon>
        <taxon>Dikarya</taxon>
        <taxon>Ascomycota</taxon>
        <taxon>Pezizomycotina</taxon>
        <taxon>Sordariomycetes</taxon>
        <taxon>Hypocreomycetidae</taxon>
        <taxon>Hypocreales</taxon>
        <taxon>Nectriaceae</taxon>
        <taxon>Fusarium</taxon>
        <taxon>Fusarium oxysporum species complex</taxon>
    </lineage>
</organism>
<reference evidence="2" key="2">
    <citation type="submission" date="2012-05" db="EMBL/GenBank/DDBJ databases">
        <title>Annotation of the Genome Sequence of Fusarium oxysporum HDV247.</title>
        <authorList>
            <consortium name="The Broad Institute Genomics Platform"/>
            <person name="Ma L.-J."/>
            <person name="Corby-Kistler H."/>
            <person name="Broz K."/>
            <person name="Gale L.R."/>
            <person name="Jonkers W."/>
            <person name="O'Donnell K."/>
            <person name="Ploetz R."/>
            <person name="Steinberg C."/>
            <person name="Schwartz D.C."/>
            <person name="VanEtten H."/>
            <person name="Zhou S."/>
            <person name="Young S.K."/>
            <person name="Zeng Q."/>
            <person name="Gargeya S."/>
            <person name="Fitzgerald M."/>
            <person name="Abouelleil A."/>
            <person name="Alvarado L."/>
            <person name="Chapman S.B."/>
            <person name="Gainer-Dewar J."/>
            <person name="Goldberg J."/>
            <person name="Griggs A."/>
            <person name="Gujja S."/>
            <person name="Hansen M."/>
            <person name="Howarth C."/>
            <person name="Imamovic A."/>
            <person name="Ireland A."/>
            <person name="Larimer J."/>
            <person name="McCowan C."/>
            <person name="Murphy C."/>
            <person name="Pearson M."/>
            <person name="Poon T.W."/>
            <person name="Priest M."/>
            <person name="Roberts A."/>
            <person name="Saif S."/>
            <person name="Shea T."/>
            <person name="Sykes S."/>
            <person name="Wortman J."/>
            <person name="Nusbaum C."/>
            <person name="Birren B."/>
        </authorList>
    </citation>
    <scope>NUCLEOTIDE SEQUENCE</scope>
    <source>
        <strain evidence="2">HDV247</strain>
    </source>
</reference>
<dbReference type="HOGENOM" id="CLU_485746_0_0_1"/>
<dbReference type="EMBL" id="JH651102">
    <property type="protein sequence ID" value="EXA29543.1"/>
    <property type="molecule type" value="Genomic_DNA"/>
</dbReference>
<evidence type="ECO:0000313" key="2">
    <source>
        <dbReference type="EMBL" id="EXA29543.1"/>
    </source>
</evidence>